<evidence type="ECO:0000259" key="2">
    <source>
        <dbReference type="Pfam" id="PF05970"/>
    </source>
</evidence>
<dbReference type="InterPro" id="IPR027417">
    <property type="entry name" value="P-loop_NTPase"/>
</dbReference>
<organism evidence="3 4">
    <name type="scientific">Nicotiana tabacum</name>
    <name type="common">Common tobacco</name>
    <dbReference type="NCBI Taxonomy" id="4097"/>
    <lineage>
        <taxon>Eukaryota</taxon>
        <taxon>Viridiplantae</taxon>
        <taxon>Streptophyta</taxon>
        <taxon>Embryophyta</taxon>
        <taxon>Tracheophyta</taxon>
        <taxon>Spermatophyta</taxon>
        <taxon>Magnoliopsida</taxon>
        <taxon>eudicotyledons</taxon>
        <taxon>Gunneridae</taxon>
        <taxon>Pentapetalae</taxon>
        <taxon>asterids</taxon>
        <taxon>lamiids</taxon>
        <taxon>Solanales</taxon>
        <taxon>Solanaceae</taxon>
        <taxon>Nicotianoideae</taxon>
        <taxon>Nicotianeae</taxon>
        <taxon>Nicotiana</taxon>
    </lineage>
</organism>
<reference evidence="3" key="1">
    <citation type="journal article" date="2014" name="Nat. Commun.">
        <title>The tobacco genome sequence and its comparison with those of tomato and potato.</title>
        <authorList>
            <person name="Sierro N."/>
            <person name="Battey J.N."/>
            <person name="Ouadi S."/>
            <person name="Bakaher N."/>
            <person name="Bovet L."/>
            <person name="Willig A."/>
            <person name="Goepfert S."/>
            <person name="Peitsch M.C."/>
            <person name="Ivanov N.V."/>
        </authorList>
    </citation>
    <scope>NUCLEOTIDE SEQUENCE [LARGE SCALE GENOMIC DNA]</scope>
</reference>
<dbReference type="OrthoDB" id="1918649at2759"/>
<keyword evidence="1" id="KW-0067">ATP-binding</keyword>
<dbReference type="GO" id="GO:0005524">
    <property type="term" value="F:ATP binding"/>
    <property type="evidence" value="ECO:0007669"/>
    <property type="project" value="UniProtKB-KW"/>
</dbReference>
<sequence length="236" mass="26571">MTKKELIEAFDLLLKDLMDTKILFGGKVIIFGGDFRQTLPVVRSGKKEDFIQESLLCSGIWNQLEKLRLSVNMRARTDPAFFEYLMKIESGKEKTNWQDFYASPCNMSSTSSRVILTTKNDFVDEINDMLITQLLDDSRTYVAFDETTETNDQSQYEDFLYSLHPAGLPPCYLGLSSTALGAIDLFRILEVKYYTGKISKYAGSVPTDSTCVQIGLSCALVVNEDFESPKIVNPVA</sequence>
<keyword evidence="1" id="KW-0227">DNA damage</keyword>
<protein>
    <recommendedName>
        <fullName evidence="1">ATP-dependent DNA helicase</fullName>
        <ecNumber evidence="1">5.6.2.3</ecNumber>
    </recommendedName>
</protein>
<evidence type="ECO:0000313" key="3">
    <source>
        <dbReference type="Proteomes" id="UP000790787"/>
    </source>
</evidence>
<dbReference type="Pfam" id="PF05970">
    <property type="entry name" value="PIF1"/>
    <property type="match status" value="1"/>
</dbReference>
<keyword evidence="1" id="KW-0233">DNA recombination</keyword>
<keyword evidence="3" id="KW-1185">Reference proteome</keyword>
<dbReference type="InterPro" id="IPR010285">
    <property type="entry name" value="DNA_helicase_pif1-like_DEAD"/>
</dbReference>
<dbReference type="Proteomes" id="UP000790787">
    <property type="component" value="Chromosome 18"/>
</dbReference>
<dbReference type="GO" id="GO:0043139">
    <property type="term" value="F:5'-3' DNA helicase activity"/>
    <property type="evidence" value="ECO:0007669"/>
    <property type="project" value="UniProtKB-EC"/>
</dbReference>
<dbReference type="GO" id="GO:0006281">
    <property type="term" value="P:DNA repair"/>
    <property type="evidence" value="ECO:0007669"/>
    <property type="project" value="UniProtKB-KW"/>
</dbReference>
<dbReference type="GO" id="GO:0006310">
    <property type="term" value="P:DNA recombination"/>
    <property type="evidence" value="ECO:0007669"/>
    <property type="project" value="UniProtKB-KW"/>
</dbReference>
<keyword evidence="1" id="KW-0547">Nucleotide-binding</keyword>
<dbReference type="KEGG" id="nta:107769904"/>
<comment type="catalytic activity">
    <reaction evidence="1">
        <text>ATP + H2O = ADP + phosphate + H(+)</text>
        <dbReference type="Rhea" id="RHEA:13065"/>
        <dbReference type="ChEBI" id="CHEBI:15377"/>
        <dbReference type="ChEBI" id="CHEBI:15378"/>
        <dbReference type="ChEBI" id="CHEBI:30616"/>
        <dbReference type="ChEBI" id="CHEBI:43474"/>
        <dbReference type="ChEBI" id="CHEBI:456216"/>
        <dbReference type="EC" id="5.6.2.3"/>
    </reaction>
</comment>
<dbReference type="PaxDb" id="4097-A0A1S3XXI1"/>
<evidence type="ECO:0000256" key="1">
    <source>
        <dbReference type="RuleBase" id="RU363044"/>
    </source>
</evidence>
<dbReference type="PANTHER" id="PTHR10492">
    <property type="match status" value="1"/>
</dbReference>
<dbReference type="RefSeq" id="XP_016444648.1">
    <property type="nucleotide sequence ID" value="XM_016589162.1"/>
</dbReference>
<dbReference type="SUPFAM" id="SSF52540">
    <property type="entry name" value="P-loop containing nucleoside triphosphate hydrolases"/>
    <property type="match status" value="1"/>
</dbReference>
<proteinExistence type="inferred from homology"/>
<evidence type="ECO:0000313" key="4">
    <source>
        <dbReference type="RefSeq" id="XP_016444648.1"/>
    </source>
</evidence>
<comment type="cofactor">
    <cofactor evidence="1">
        <name>Mg(2+)</name>
        <dbReference type="ChEBI" id="CHEBI:18420"/>
    </cofactor>
</comment>
<accession>A0A1S3XXI1</accession>
<feature type="domain" description="DNA helicase Pif1-like DEAD-box helicase" evidence="2">
    <location>
        <begin position="1"/>
        <end position="92"/>
    </location>
</feature>
<reference evidence="4" key="2">
    <citation type="submission" date="2025-08" db="UniProtKB">
        <authorList>
            <consortium name="RefSeq"/>
        </authorList>
    </citation>
    <scope>IDENTIFICATION</scope>
    <source>
        <tissue evidence="4">Leaf</tissue>
    </source>
</reference>
<comment type="similarity">
    <text evidence="1">Belongs to the helicase family.</text>
</comment>
<dbReference type="GO" id="GO:0016887">
    <property type="term" value="F:ATP hydrolysis activity"/>
    <property type="evidence" value="ECO:0007669"/>
    <property type="project" value="RHEA"/>
</dbReference>
<name>A0A1S3XXI1_TOBAC</name>
<dbReference type="AlphaFoldDB" id="A0A1S3XXI1"/>
<dbReference type="GO" id="GO:0000723">
    <property type="term" value="P:telomere maintenance"/>
    <property type="evidence" value="ECO:0007669"/>
    <property type="project" value="InterPro"/>
</dbReference>
<gene>
    <name evidence="4" type="primary">LOC107769904</name>
</gene>
<dbReference type="EC" id="5.6.2.3" evidence="1"/>
<dbReference type="GeneID" id="107769904"/>
<keyword evidence="1" id="KW-0347">Helicase</keyword>
<dbReference type="PANTHER" id="PTHR10492:SF100">
    <property type="entry name" value="ATP-DEPENDENT DNA HELICASE"/>
    <property type="match status" value="1"/>
</dbReference>
<dbReference type="STRING" id="4097.A0A1S3XXI1"/>
<keyword evidence="1" id="KW-0378">Hydrolase</keyword>
<keyword evidence="1" id="KW-0234">DNA repair</keyword>